<evidence type="ECO:0000256" key="1">
    <source>
        <dbReference type="SAM" id="MobiDB-lite"/>
    </source>
</evidence>
<protein>
    <submittedName>
        <fullName evidence="2">Uncharacterized protein</fullName>
    </submittedName>
</protein>
<evidence type="ECO:0000313" key="2">
    <source>
        <dbReference type="EMBL" id="KXK59256.1"/>
    </source>
</evidence>
<evidence type="ECO:0000313" key="3">
    <source>
        <dbReference type="Proteomes" id="UP000070620"/>
    </source>
</evidence>
<accession>A0A136PLP9</accession>
<proteinExistence type="predicted"/>
<gene>
    <name evidence="2" type="ORF">AWW66_25225</name>
</gene>
<keyword evidence="3" id="KW-1185">Reference proteome</keyword>
<name>A0A136PLP9_9ACTN</name>
<dbReference type="AlphaFoldDB" id="A0A136PLP9"/>
<reference evidence="2 3" key="1">
    <citation type="submission" date="2016-01" db="EMBL/GenBank/DDBJ databases">
        <title>Whole genome sequence and analysis of Micromonospora rosaria DSM 803, which can produce antibacterial substance rosamicin.</title>
        <authorList>
            <person name="Yang H."/>
            <person name="He X."/>
            <person name="Zhu D."/>
        </authorList>
    </citation>
    <scope>NUCLEOTIDE SEQUENCE [LARGE SCALE GENOMIC DNA]</scope>
    <source>
        <strain evidence="2 3">DSM 803</strain>
    </source>
</reference>
<feature type="compositionally biased region" description="Low complexity" evidence="1">
    <location>
        <begin position="67"/>
        <end position="87"/>
    </location>
</feature>
<dbReference type="Proteomes" id="UP000070620">
    <property type="component" value="Unassembled WGS sequence"/>
</dbReference>
<sequence>MAWRLGVRGGASYGAVVTKSRARRQAAADAAYRRALNLPASGDLPPQLGATGTSKPSRKPRPKKTTAKTAAGKTTAGNRRGAGAPPRVKQTAGVAASFAGTCGTCERNYPAGTRLGKVGDGWAHLACAEAVRERDRILRGETFAARKPSDWRRGKAPSSTRTTR</sequence>
<organism evidence="2 3">
    <name type="scientific">Micromonospora rosaria</name>
    <dbReference type="NCBI Taxonomy" id="47874"/>
    <lineage>
        <taxon>Bacteria</taxon>
        <taxon>Bacillati</taxon>
        <taxon>Actinomycetota</taxon>
        <taxon>Actinomycetes</taxon>
        <taxon>Micromonosporales</taxon>
        <taxon>Micromonosporaceae</taxon>
        <taxon>Micromonospora</taxon>
    </lineage>
</organism>
<dbReference type="EMBL" id="LRQV01000123">
    <property type="protein sequence ID" value="KXK59256.1"/>
    <property type="molecule type" value="Genomic_DNA"/>
</dbReference>
<feature type="compositionally biased region" description="Basic residues" evidence="1">
    <location>
        <begin position="56"/>
        <end position="66"/>
    </location>
</feature>
<feature type="region of interest" description="Disordered" evidence="1">
    <location>
        <begin position="37"/>
        <end position="91"/>
    </location>
</feature>
<comment type="caution">
    <text evidence="2">The sequence shown here is derived from an EMBL/GenBank/DDBJ whole genome shotgun (WGS) entry which is preliminary data.</text>
</comment>
<feature type="region of interest" description="Disordered" evidence="1">
    <location>
        <begin position="140"/>
        <end position="164"/>
    </location>
</feature>